<feature type="domain" description="Mce/MlaD" evidence="1">
    <location>
        <begin position="37"/>
        <end position="114"/>
    </location>
</feature>
<proteinExistence type="predicted"/>
<dbReference type="PANTHER" id="PTHR33371">
    <property type="entry name" value="INTERMEMBRANE PHOSPHOLIPID TRANSPORT SYSTEM BINDING PROTEIN MLAD-RELATED"/>
    <property type="match status" value="1"/>
</dbReference>
<dbReference type="PANTHER" id="PTHR33371:SF4">
    <property type="entry name" value="INTERMEMBRANE PHOSPHOLIPID TRANSPORT SYSTEM BINDING PROTEIN MLAD"/>
    <property type="match status" value="1"/>
</dbReference>
<dbReference type="InterPro" id="IPR052336">
    <property type="entry name" value="MlaD_Phospholipid_Transporter"/>
</dbReference>
<dbReference type="Pfam" id="PF02470">
    <property type="entry name" value="MlaD"/>
    <property type="match status" value="1"/>
</dbReference>
<accession>A0A074K3E7</accession>
<evidence type="ECO:0000313" key="2">
    <source>
        <dbReference type="EMBL" id="KEO56077.1"/>
    </source>
</evidence>
<evidence type="ECO:0000259" key="1">
    <source>
        <dbReference type="Pfam" id="PF02470"/>
    </source>
</evidence>
<dbReference type="EMBL" id="AUND01000001">
    <property type="protein sequence ID" value="KEO56077.1"/>
    <property type="molecule type" value="Genomic_DNA"/>
</dbReference>
<dbReference type="AlphaFoldDB" id="A0A074K3E7"/>
<dbReference type="InterPro" id="IPR003399">
    <property type="entry name" value="Mce/MlaD"/>
</dbReference>
<sequence>MSENRTEILTGAVVLVVALGFLVWAGKGIGLGPDGGSYPLHASFRSVGGIVPGTDVRLAGVKVGTVTDVKLNPQTFFADTTISVRDGVELPEDTVIAVTQDGLLGSNYIELIPGGAIDNLNPGDEILDTQSAVSVLNLMMKFAGGGSDGGEGESAQ</sequence>
<dbReference type="STRING" id="1353537.TP2_00730"/>
<dbReference type="OrthoDB" id="7164001at2"/>
<reference evidence="2 3" key="1">
    <citation type="submission" date="2013-07" db="EMBL/GenBank/DDBJ databases">
        <title>Thioclava pacifica DSM 10166 Genome Sequencing.</title>
        <authorList>
            <person name="Lai Q."/>
            <person name="Shao Z."/>
        </authorList>
    </citation>
    <scope>NUCLEOTIDE SEQUENCE [LARGE SCALE GENOMIC DNA]</scope>
    <source>
        <strain evidence="2 3">DSM 10166</strain>
    </source>
</reference>
<dbReference type="eggNOG" id="COG1463">
    <property type="taxonomic scope" value="Bacteria"/>
</dbReference>
<name>A0A074K3E7_9RHOB</name>
<gene>
    <name evidence="2" type="ORF">TP2_00730</name>
</gene>
<comment type="caution">
    <text evidence="2">The sequence shown here is derived from an EMBL/GenBank/DDBJ whole genome shotgun (WGS) entry which is preliminary data.</text>
</comment>
<keyword evidence="3" id="KW-1185">Reference proteome</keyword>
<dbReference type="NCBIfam" id="TIGR04430">
    <property type="entry name" value="OM_asym_MlaD"/>
    <property type="match status" value="1"/>
</dbReference>
<evidence type="ECO:0000313" key="3">
    <source>
        <dbReference type="Proteomes" id="UP000027432"/>
    </source>
</evidence>
<dbReference type="GO" id="GO:0015914">
    <property type="term" value="P:phospholipid transport"/>
    <property type="evidence" value="ECO:0007669"/>
    <property type="project" value="InterPro"/>
</dbReference>
<dbReference type="Proteomes" id="UP000027432">
    <property type="component" value="Unassembled WGS sequence"/>
</dbReference>
<dbReference type="RefSeq" id="WP_038072311.1">
    <property type="nucleotide sequence ID" value="NZ_AUND01000001.1"/>
</dbReference>
<organism evidence="2 3">
    <name type="scientific">Thioclava pacifica DSM 10166</name>
    <dbReference type="NCBI Taxonomy" id="1353537"/>
    <lineage>
        <taxon>Bacteria</taxon>
        <taxon>Pseudomonadati</taxon>
        <taxon>Pseudomonadota</taxon>
        <taxon>Alphaproteobacteria</taxon>
        <taxon>Rhodobacterales</taxon>
        <taxon>Paracoccaceae</taxon>
        <taxon>Thioclava</taxon>
    </lineage>
</organism>
<dbReference type="InterPro" id="IPR030970">
    <property type="entry name" value="ABC_MlaD"/>
</dbReference>
<protein>
    <recommendedName>
        <fullName evidence="1">Mce/MlaD domain-containing protein</fullName>
    </recommendedName>
</protein>